<evidence type="ECO:0000256" key="1">
    <source>
        <dbReference type="SAM" id="MobiDB-lite"/>
    </source>
</evidence>
<feature type="region of interest" description="Disordered" evidence="1">
    <location>
        <begin position="111"/>
        <end position="135"/>
    </location>
</feature>
<name>A0A3S0JJD7_9BACT</name>
<dbReference type="RefSeq" id="WP_126691871.1">
    <property type="nucleotide sequence ID" value="NZ_RXOF01000002.1"/>
</dbReference>
<evidence type="ECO:0000313" key="2">
    <source>
        <dbReference type="EMBL" id="RTQ52214.1"/>
    </source>
</evidence>
<dbReference type="AlphaFoldDB" id="A0A3S0JJD7"/>
<sequence>MQRFISLLLLGGIGVPAAAQTSYLQGQQPPHYLQLAYEATREVHPLIAVAHLNEAEYVRLRHAQERLLTRREQVLREYAPDSPVRPVLLHEVQVLFEQERQRALTPSQLSLLPDQLSDPLPPDNGNGLGLQAPQRPGWAELPRAAAWSAAPRAVRLPTAG</sequence>
<evidence type="ECO:0000313" key="3">
    <source>
        <dbReference type="Proteomes" id="UP000282184"/>
    </source>
</evidence>
<accession>A0A3S0JJD7</accession>
<organism evidence="2 3">
    <name type="scientific">Hymenobacter gummosus</name>
    <dbReference type="NCBI Taxonomy" id="1776032"/>
    <lineage>
        <taxon>Bacteria</taxon>
        <taxon>Pseudomonadati</taxon>
        <taxon>Bacteroidota</taxon>
        <taxon>Cytophagia</taxon>
        <taxon>Cytophagales</taxon>
        <taxon>Hymenobacteraceae</taxon>
        <taxon>Hymenobacter</taxon>
    </lineage>
</organism>
<reference evidence="2 3" key="1">
    <citation type="submission" date="2018-12" db="EMBL/GenBank/DDBJ databases">
        <title>Hymenobacter gummosus sp. nov., isolated from a spring.</title>
        <authorList>
            <person name="Nie L."/>
        </authorList>
    </citation>
    <scope>NUCLEOTIDE SEQUENCE [LARGE SCALE GENOMIC DNA]</scope>
    <source>
        <strain evidence="2 3">KCTC 52166</strain>
    </source>
</reference>
<protein>
    <submittedName>
        <fullName evidence="2">Uncharacterized protein</fullName>
    </submittedName>
</protein>
<keyword evidence="3" id="KW-1185">Reference proteome</keyword>
<comment type="caution">
    <text evidence="2">The sequence shown here is derived from an EMBL/GenBank/DDBJ whole genome shotgun (WGS) entry which is preliminary data.</text>
</comment>
<gene>
    <name evidence="2" type="ORF">EJV47_04080</name>
</gene>
<dbReference type="Proteomes" id="UP000282184">
    <property type="component" value="Unassembled WGS sequence"/>
</dbReference>
<dbReference type="EMBL" id="RXOF01000002">
    <property type="protein sequence ID" value="RTQ52214.1"/>
    <property type="molecule type" value="Genomic_DNA"/>
</dbReference>
<proteinExistence type="predicted"/>